<evidence type="ECO:0000313" key="1">
    <source>
        <dbReference type="EMBL" id="KAK1142860.1"/>
    </source>
</evidence>
<evidence type="ECO:0000313" key="2">
    <source>
        <dbReference type="Proteomes" id="UP001177260"/>
    </source>
</evidence>
<proteinExistence type="predicted"/>
<protein>
    <submittedName>
        <fullName evidence="1">Uncharacterized protein</fullName>
    </submittedName>
</protein>
<organism evidence="1 2">
    <name type="scientific">Aspergillus melleus</name>
    <dbReference type="NCBI Taxonomy" id="138277"/>
    <lineage>
        <taxon>Eukaryota</taxon>
        <taxon>Fungi</taxon>
        <taxon>Dikarya</taxon>
        <taxon>Ascomycota</taxon>
        <taxon>Pezizomycotina</taxon>
        <taxon>Eurotiomycetes</taxon>
        <taxon>Eurotiomycetidae</taxon>
        <taxon>Eurotiales</taxon>
        <taxon>Aspergillaceae</taxon>
        <taxon>Aspergillus</taxon>
        <taxon>Aspergillus subgen. Circumdati</taxon>
    </lineage>
</organism>
<name>A0ACC3AXZ8_9EURO</name>
<keyword evidence="2" id="KW-1185">Reference proteome</keyword>
<reference evidence="1 2" key="1">
    <citation type="journal article" date="2023" name="ACS Omega">
        <title>Identification of the Neoaspergillic Acid Biosynthesis Gene Cluster by Establishing an In Vitro CRISPR-Ribonucleoprotein Genetic System in Aspergillus melleus.</title>
        <authorList>
            <person name="Yuan B."/>
            <person name="Grau M.F."/>
            <person name="Murata R.M."/>
            <person name="Torok T."/>
            <person name="Venkateswaran K."/>
            <person name="Stajich J.E."/>
            <person name="Wang C.C.C."/>
        </authorList>
    </citation>
    <scope>NUCLEOTIDE SEQUENCE [LARGE SCALE GENOMIC DNA]</scope>
    <source>
        <strain evidence="1 2">IMV 1140</strain>
    </source>
</reference>
<gene>
    <name evidence="1" type="ORF">N8T08_007294</name>
</gene>
<comment type="caution">
    <text evidence="1">The sequence shown here is derived from an EMBL/GenBank/DDBJ whole genome shotgun (WGS) entry which is preliminary data.</text>
</comment>
<dbReference type="Proteomes" id="UP001177260">
    <property type="component" value="Unassembled WGS sequence"/>
</dbReference>
<dbReference type="EMBL" id="JAOPJF010000046">
    <property type="protein sequence ID" value="KAK1142860.1"/>
    <property type="molecule type" value="Genomic_DNA"/>
</dbReference>
<accession>A0ACC3AXZ8</accession>
<sequence length="277" mass="30823">MREGLDLPAFGELPFDQFILGNWDPTSPLSKHEQKRALVEKWIAMGKYGRNEYALSAFEGSLPPGEPYPPDIPQDLLTETDRSVSTILATALWIRTWFGGPGQPSQEAADAAYQRLREAVTGLDACMAPEFIYDERDDFAQASSGADIEAGTALGTPSSIPGYLVDAMMHCPELFEGCSDGDWRHFRGEERKEEEMESRASQVAMVLVADRKACKEGWVLLLALNHRGQVLPYRVRERASEAAQHVVNWAEGQPLVEMAWREDDDGEFNLTGGDGWD</sequence>